<dbReference type="PATRIC" id="fig|42094.4.peg.207"/>
<dbReference type="Proteomes" id="UP000032261">
    <property type="component" value="Chromosome"/>
</dbReference>
<evidence type="ECO:0000256" key="7">
    <source>
        <dbReference type="ARBA" id="ARBA00023136"/>
    </source>
</evidence>
<evidence type="ECO:0000256" key="1">
    <source>
        <dbReference type="ARBA" id="ARBA00004651"/>
    </source>
</evidence>
<proteinExistence type="inferred from homology"/>
<feature type="transmembrane region" description="Helical" evidence="8">
    <location>
        <begin position="33"/>
        <end position="56"/>
    </location>
</feature>
<gene>
    <name evidence="9" type="ORF">JM47_01095</name>
</gene>
<feature type="transmembrane region" description="Helical" evidence="8">
    <location>
        <begin position="235"/>
        <end position="254"/>
    </location>
</feature>
<comment type="similarity">
    <text evidence="2">Belongs to the binding-protein-dependent transport system permease family. FecCD subfamily.</text>
</comment>
<keyword evidence="7 8" id="KW-0472">Membrane</keyword>
<dbReference type="GO" id="GO:0005886">
    <property type="term" value="C:plasma membrane"/>
    <property type="evidence" value="ECO:0007669"/>
    <property type="project" value="UniProtKB-SubCell"/>
</dbReference>
<feature type="transmembrane region" description="Helical" evidence="8">
    <location>
        <begin position="134"/>
        <end position="152"/>
    </location>
</feature>
<evidence type="ECO:0000256" key="4">
    <source>
        <dbReference type="ARBA" id="ARBA00022475"/>
    </source>
</evidence>
<organism evidence="9 10">
    <name type="scientific">Ureaplasma diversum</name>
    <dbReference type="NCBI Taxonomy" id="42094"/>
    <lineage>
        <taxon>Bacteria</taxon>
        <taxon>Bacillati</taxon>
        <taxon>Mycoplasmatota</taxon>
        <taxon>Mycoplasmoidales</taxon>
        <taxon>Mycoplasmoidaceae</taxon>
        <taxon>Ureaplasma</taxon>
    </lineage>
</organism>
<evidence type="ECO:0000256" key="2">
    <source>
        <dbReference type="ARBA" id="ARBA00007935"/>
    </source>
</evidence>
<dbReference type="GO" id="GO:0022857">
    <property type="term" value="F:transmembrane transporter activity"/>
    <property type="evidence" value="ECO:0007669"/>
    <property type="project" value="InterPro"/>
</dbReference>
<keyword evidence="6 8" id="KW-1133">Transmembrane helix</keyword>
<dbReference type="Gene3D" id="1.10.3470.10">
    <property type="entry name" value="ABC transporter involved in vitamin B12 uptake, BtuC"/>
    <property type="match status" value="1"/>
</dbReference>
<dbReference type="PANTHER" id="PTHR30472:SF70">
    <property type="entry name" value="MOLYBDATE IMPORT SYSTEM PERMEASE PROTEIN MOLB"/>
    <property type="match status" value="1"/>
</dbReference>
<dbReference type="GO" id="GO:0033214">
    <property type="term" value="P:siderophore-iron import into cell"/>
    <property type="evidence" value="ECO:0007669"/>
    <property type="project" value="TreeGrafter"/>
</dbReference>
<comment type="subcellular location">
    <subcellularLocation>
        <location evidence="1">Cell membrane</location>
        <topology evidence="1">Multi-pass membrane protein</topology>
    </subcellularLocation>
</comment>
<dbReference type="InterPro" id="IPR037294">
    <property type="entry name" value="ABC_BtuC-like"/>
</dbReference>
<reference evidence="9 10" key="1">
    <citation type="journal article" date="2015" name="Genome Announc.">
        <title>Genome Sequence of Ureaplasma diversum Strain ATCC 49782.</title>
        <authorList>
            <person name="Marques L.M."/>
            <person name="Guimaraes A.M."/>
            <person name="Martins H.B."/>
            <person name="Rezende I.S."/>
            <person name="Barbosa M.S."/>
            <person name="Campos G.B."/>
            <person name="do Nascimento N.C."/>
            <person name="Dos Santos A.P."/>
            <person name="Amorim A.T."/>
            <person name="Santos V.M."/>
            <person name="Messick J.B."/>
            <person name="Timenetsky J."/>
        </authorList>
    </citation>
    <scope>NUCLEOTIDE SEQUENCE [LARGE SCALE GENOMIC DNA]</scope>
    <source>
        <strain evidence="9 10">ATCC 49782</strain>
    </source>
</reference>
<dbReference type="Pfam" id="PF01032">
    <property type="entry name" value="FecCD"/>
    <property type="match status" value="1"/>
</dbReference>
<sequence>MVYNELITKTKPSFYNRFCEFKNRFRIVLRTKWSISIICFLLLALAAIMFAFNIFYKKETSFLLDDKNEIVFDEADNPILVTKYFRAWSDITKTSESLRIYLFSPIAKILVSISIPIAGYAIQITTQNKLSSPSTLGYVPASILAYICTLAINPTNFYLTYVFGFIFSSFVILIKLVLQHTDSTNNKFKPVLIGFAISALISTIGVLISILKPNLVNTSVIWTGELANAFEWEKLYVSAPLILACTLVFFILSPKLKIMQKDFILAKTLGINTKAVYWTVAVTTAILCISTITISSPVFLLGLIIPNIVKVFFDRHDPLFVFCVCIIFSLALNQTSLFISINHNFSTNLLIAIIAFVVLLFMMRKRT</sequence>
<evidence type="ECO:0000313" key="10">
    <source>
        <dbReference type="Proteomes" id="UP000032261"/>
    </source>
</evidence>
<feature type="transmembrane region" description="Helical" evidence="8">
    <location>
        <begin position="100"/>
        <end position="122"/>
    </location>
</feature>
<dbReference type="PANTHER" id="PTHR30472">
    <property type="entry name" value="FERRIC ENTEROBACTIN TRANSPORT SYSTEM PERMEASE PROTEIN"/>
    <property type="match status" value="1"/>
</dbReference>
<evidence type="ECO:0000256" key="3">
    <source>
        <dbReference type="ARBA" id="ARBA00022448"/>
    </source>
</evidence>
<feature type="transmembrane region" description="Helical" evidence="8">
    <location>
        <begin position="158"/>
        <end position="178"/>
    </location>
</feature>
<keyword evidence="4" id="KW-1003">Cell membrane</keyword>
<protein>
    <submittedName>
        <fullName evidence="9">Iron ABC transporter permease</fullName>
    </submittedName>
</protein>
<evidence type="ECO:0000256" key="8">
    <source>
        <dbReference type="SAM" id="Phobius"/>
    </source>
</evidence>
<accession>A0A0C5S1F6</accession>
<dbReference type="SUPFAM" id="SSF81345">
    <property type="entry name" value="ABC transporter involved in vitamin B12 uptake, BtuC"/>
    <property type="match status" value="1"/>
</dbReference>
<dbReference type="InterPro" id="IPR000522">
    <property type="entry name" value="ABC_transptr_permease_BtuC"/>
</dbReference>
<evidence type="ECO:0000256" key="5">
    <source>
        <dbReference type="ARBA" id="ARBA00022692"/>
    </source>
</evidence>
<dbReference type="STRING" id="42094.JM47_01095"/>
<feature type="transmembrane region" description="Helical" evidence="8">
    <location>
        <begin position="320"/>
        <end position="339"/>
    </location>
</feature>
<keyword evidence="5 8" id="KW-0812">Transmembrane</keyword>
<feature type="transmembrane region" description="Helical" evidence="8">
    <location>
        <begin position="275"/>
        <end position="292"/>
    </location>
</feature>
<name>A0A0C5S1F6_9BACT</name>
<dbReference type="AlphaFoldDB" id="A0A0C5S1F6"/>
<dbReference type="RefSeq" id="WP_208895156.1">
    <property type="nucleotide sequence ID" value="NZ_CP009770.1"/>
</dbReference>
<evidence type="ECO:0000313" key="9">
    <source>
        <dbReference type="EMBL" id="AJQ45225.1"/>
    </source>
</evidence>
<dbReference type="CDD" id="cd06550">
    <property type="entry name" value="TM_ABC_iron-siderophores_like"/>
    <property type="match status" value="1"/>
</dbReference>
<dbReference type="EMBL" id="CP009770">
    <property type="protein sequence ID" value="AJQ45225.1"/>
    <property type="molecule type" value="Genomic_DNA"/>
</dbReference>
<keyword evidence="3" id="KW-0813">Transport</keyword>
<feature type="transmembrane region" description="Helical" evidence="8">
    <location>
        <begin position="345"/>
        <end position="363"/>
    </location>
</feature>
<feature type="transmembrane region" description="Helical" evidence="8">
    <location>
        <begin position="190"/>
        <end position="211"/>
    </location>
</feature>
<dbReference type="HOGENOM" id="CLU_067576_0_0_14"/>
<dbReference type="KEGG" id="ude:JM47_01095"/>
<evidence type="ECO:0000256" key="6">
    <source>
        <dbReference type="ARBA" id="ARBA00022989"/>
    </source>
</evidence>